<evidence type="ECO:0000259" key="6">
    <source>
        <dbReference type="Pfam" id="PF23247"/>
    </source>
</evidence>
<dbReference type="GO" id="GO:0005524">
    <property type="term" value="F:ATP binding"/>
    <property type="evidence" value="ECO:0007669"/>
    <property type="project" value="UniProtKB-KW"/>
</dbReference>
<reference evidence="7" key="1">
    <citation type="submission" date="2020-05" db="EMBL/GenBank/DDBJ databases">
        <title>WGS assembly of Corymbia citriodora subspecies variegata.</title>
        <authorList>
            <person name="Barry K."/>
            <person name="Hundley H."/>
            <person name="Shu S."/>
            <person name="Jenkins J."/>
            <person name="Grimwood J."/>
            <person name="Baten A."/>
        </authorList>
    </citation>
    <scope>NUCLEOTIDE SEQUENCE</scope>
    <source>
        <strain evidence="7">CV2-018</strain>
    </source>
</reference>
<evidence type="ECO:0000256" key="3">
    <source>
        <dbReference type="ARBA" id="ARBA00022821"/>
    </source>
</evidence>
<comment type="similarity">
    <text evidence="1">Belongs to the disease resistance NB-LRR family.</text>
</comment>
<evidence type="ECO:0008006" key="9">
    <source>
        <dbReference type="Google" id="ProtNLM"/>
    </source>
</evidence>
<dbReference type="Proteomes" id="UP000806378">
    <property type="component" value="Unassembled WGS sequence"/>
</dbReference>
<dbReference type="InterPro" id="IPR050905">
    <property type="entry name" value="Plant_NBS-LRR"/>
</dbReference>
<protein>
    <recommendedName>
        <fullName evidence="9">AAA+ ATPase domain-containing protein</fullName>
    </recommendedName>
</protein>
<evidence type="ECO:0000256" key="4">
    <source>
        <dbReference type="ARBA" id="ARBA00022840"/>
    </source>
</evidence>
<dbReference type="EMBL" id="MU090523">
    <property type="protein sequence ID" value="KAF7847764.1"/>
    <property type="molecule type" value="Genomic_DNA"/>
</dbReference>
<evidence type="ECO:0000256" key="1">
    <source>
        <dbReference type="ARBA" id="ARBA00008894"/>
    </source>
</evidence>
<accession>A0A8T0CKJ1</accession>
<feature type="domain" description="NB-ARC" evidence="5">
    <location>
        <begin position="55"/>
        <end position="220"/>
    </location>
</feature>
<dbReference type="GO" id="GO:0043531">
    <property type="term" value="F:ADP binding"/>
    <property type="evidence" value="ECO:0007669"/>
    <property type="project" value="InterPro"/>
</dbReference>
<dbReference type="InterPro" id="IPR042197">
    <property type="entry name" value="Apaf_helical"/>
</dbReference>
<feature type="domain" description="Disease resistance protein At4g27190-like leucine-rich repeats" evidence="6">
    <location>
        <begin position="691"/>
        <end position="807"/>
    </location>
</feature>
<dbReference type="InterPro" id="IPR057135">
    <property type="entry name" value="At4g27190-like_LRR"/>
</dbReference>
<dbReference type="PANTHER" id="PTHR33463">
    <property type="entry name" value="NB-ARC DOMAIN-CONTAINING PROTEIN-RELATED"/>
    <property type="match status" value="1"/>
</dbReference>
<dbReference type="PRINTS" id="PR00364">
    <property type="entry name" value="DISEASERSIST"/>
</dbReference>
<dbReference type="AlphaFoldDB" id="A0A8T0CKJ1"/>
<evidence type="ECO:0000313" key="8">
    <source>
        <dbReference type="Proteomes" id="UP000806378"/>
    </source>
</evidence>
<dbReference type="Gene3D" id="1.10.8.430">
    <property type="entry name" value="Helical domain of apoptotic protease-activating factors"/>
    <property type="match status" value="1"/>
</dbReference>
<dbReference type="InterPro" id="IPR032675">
    <property type="entry name" value="LRR_dom_sf"/>
</dbReference>
<dbReference type="Gramene" id="rna-gnl|WGS:JABURB|Cocit.L2589.1">
    <property type="protein sequence ID" value="cds-KAF7847764.1"/>
    <property type="gene ID" value="gene-BT93_L2589"/>
</dbReference>
<evidence type="ECO:0000313" key="7">
    <source>
        <dbReference type="EMBL" id="KAF7847764.1"/>
    </source>
</evidence>
<evidence type="ECO:0000259" key="5">
    <source>
        <dbReference type="Pfam" id="PF00931"/>
    </source>
</evidence>
<dbReference type="SUPFAM" id="SSF52058">
    <property type="entry name" value="L domain-like"/>
    <property type="match status" value="1"/>
</dbReference>
<dbReference type="Pfam" id="PF23247">
    <property type="entry name" value="LRR_RPS2"/>
    <property type="match status" value="1"/>
</dbReference>
<dbReference type="OrthoDB" id="1747797at2759"/>
<dbReference type="InterPro" id="IPR002182">
    <property type="entry name" value="NB-ARC"/>
</dbReference>
<dbReference type="SUPFAM" id="SSF52540">
    <property type="entry name" value="P-loop containing nucleoside triphosphate hydrolases"/>
    <property type="match status" value="1"/>
</dbReference>
<dbReference type="Pfam" id="PF00931">
    <property type="entry name" value="NB-ARC"/>
    <property type="match status" value="1"/>
</dbReference>
<name>A0A8T0CKJ1_CORYI</name>
<comment type="caution">
    <text evidence="7">The sequence shown here is derived from an EMBL/GenBank/DDBJ whole genome shotgun (WGS) entry which is preliminary data.</text>
</comment>
<keyword evidence="2" id="KW-0547">Nucleotide-binding</keyword>
<dbReference type="Gene3D" id="3.40.50.300">
    <property type="entry name" value="P-loop containing nucleotide triphosphate hydrolases"/>
    <property type="match status" value="1"/>
</dbReference>
<organism evidence="7 8">
    <name type="scientific">Corymbia citriodora subsp. variegata</name>
    <dbReference type="NCBI Taxonomy" id="360336"/>
    <lineage>
        <taxon>Eukaryota</taxon>
        <taxon>Viridiplantae</taxon>
        <taxon>Streptophyta</taxon>
        <taxon>Embryophyta</taxon>
        <taxon>Tracheophyta</taxon>
        <taxon>Spermatophyta</taxon>
        <taxon>Magnoliopsida</taxon>
        <taxon>eudicotyledons</taxon>
        <taxon>Gunneridae</taxon>
        <taxon>Pentapetalae</taxon>
        <taxon>rosids</taxon>
        <taxon>malvids</taxon>
        <taxon>Myrtales</taxon>
        <taxon>Myrtaceae</taxon>
        <taxon>Myrtoideae</taxon>
        <taxon>Eucalypteae</taxon>
        <taxon>Corymbia</taxon>
    </lineage>
</organism>
<keyword evidence="3" id="KW-0611">Plant defense</keyword>
<proteinExistence type="inferred from homology"/>
<dbReference type="Gene3D" id="3.80.10.10">
    <property type="entry name" value="Ribonuclease Inhibitor"/>
    <property type="match status" value="1"/>
</dbReference>
<sequence>MTQVIQGLSEKSANINFQKVYYEKNPTGIVSATTSVATSIDNIEDVLESRAKITEDVIRAIIDDNVFVIGVCGPGGVGKSKLLKDIKRRVKEKKLFDEVVMADVARNPDLKRIQGEIADALGLKLMNVETVSGRADRLRERLEGDPTKNVLIILDNLWEKLELEKVGIPCTDDNKVKGCKLLLSSRYRDVLRTDMGSNQQFLVEELKYGEARRLFERTIGERVNDLEFPGLVDRVVENCGGLPLLILSVAKRLKHGDLAEWRNALINIDLSDAKSIVELNYHDLKDERIRSLFLVCALVSGRISLRDSLVYCMGLGLYKKFSQTIENARDRLIMDLRCLQDSSLLLDSDDMKRFRMHDIFVDVAISIAFVEWHALAGKKDYGFKEWSKDELEKCTAISFPCVGIDELPEKLDCPNLRMLLLDEYNPFLKIPESFFESMGKLHVLDLTGLYFTSLPSSIEFLVNLKSLCLDQCHLEDVTILGKLKGLQFLSFFRSCITRLPKQIGELTDLRFLDLRGCTRLKVIDPDVLGSLVNLEELYMEDSFDQWGAENEALPSNTSVAELKNMKKLSTLYIAIPHSTNLLRDLPFGKLNNYKIQIGDIWDWSDEYKESRTLKLKLDSHNFLLEEWVQRSLQLTRDLHVDGLQDGYDSIHDLCIEGFEELKHLHVQNSPSFHYIVHSMDDVHCTAFTRLESLILENLNNLEKICHGCLTPKSFSKLKIVKMDNCGEIKHLFPLFMTRIFLQLEEIEISNCHLMQQIVADAEVEEDRDEIDNDPKVQSYNLRRLTLRNLSETTSFYKIVDHSVIFFNEQQVNFIISKRVMFFPILIIQVGENLLRLVF</sequence>
<keyword evidence="8" id="KW-1185">Reference proteome</keyword>
<evidence type="ECO:0000256" key="2">
    <source>
        <dbReference type="ARBA" id="ARBA00022741"/>
    </source>
</evidence>
<dbReference type="GO" id="GO:0006952">
    <property type="term" value="P:defense response"/>
    <property type="evidence" value="ECO:0007669"/>
    <property type="project" value="UniProtKB-KW"/>
</dbReference>
<gene>
    <name evidence="7" type="ORF">BT93_L2589</name>
</gene>
<dbReference type="InterPro" id="IPR027417">
    <property type="entry name" value="P-loop_NTPase"/>
</dbReference>
<dbReference type="PANTHER" id="PTHR33463:SF215">
    <property type="entry name" value="NB-ARC DOMAIN DISEASE RESISTANCE PROTEIN"/>
    <property type="match status" value="1"/>
</dbReference>
<keyword evidence="4" id="KW-0067">ATP-binding</keyword>